<feature type="compositionally biased region" description="Basic residues" evidence="1">
    <location>
        <begin position="315"/>
        <end position="326"/>
    </location>
</feature>
<dbReference type="EMBL" id="KN832992">
    <property type="protein sequence ID" value="KIM82970.1"/>
    <property type="molecule type" value="Genomic_DNA"/>
</dbReference>
<evidence type="ECO:0000313" key="3">
    <source>
        <dbReference type="Proteomes" id="UP000054166"/>
    </source>
</evidence>
<dbReference type="Proteomes" id="UP000054166">
    <property type="component" value="Unassembled WGS sequence"/>
</dbReference>
<feature type="region of interest" description="Disordered" evidence="1">
    <location>
        <begin position="1"/>
        <end position="22"/>
    </location>
</feature>
<feature type="compositionally biased region" description="Polar residues" evidence="1">
    <location>
        <begin position="258"/>
        <end position="282"/>
    </location>
</feature>
<name>A0A0C3FER7_PILCF</name>
<feature type="compositionally biased region" description="Polar residues" evidence="1">
    <location>
        <begin position="1"/>
        <end position="13"/>
    </location>
</feature>
<dbReference type="AlphaFoldDB" id="A0A0C3FER7"/>
<keyword evidence="3" id="KW-1185">Reference proteome</keyword>
<evidence type="ECO:0000256" key="1">
    <source>
        <dbReference type="SAM" id="MobiDB-lite"/>
    </source>
</evidence>
<dbReference type="InParanoid" id="A0A0C3FER7"/>
<dbReference type="STRING" id="765440.A0A0C3FER7"/>
<proteinExistence type="predicted"/>
<feature type="compositionally biased region" description="Basic and acidic residues" evidence="1">
    <location>
        <begin position="290"/>
        <end position="301"/>
    </location>
</feature>
<feature type="region of interest" description="Disordered" evidence="1">
    <location>
        <begin position="110"/>
        <end position="343"/>
    </location>
</feature>
<evidence type="ECO:0000313" key="2">
    <source>
        <dbReference type="EMBL" id="KIM82970.1"/>
    </source>
</evidence>
<sequence>MPSTPPRVISNSPPDDANLSPAESLEKVQKFLKEKNGQALSEWETRGLLTFLEKNVQSTSNVIGIAGVMLTYVLPDDNEKPEPFRFSSTPIRTPARGNSPVFVFGSQGASLGIDGEGTTPRKTLSKNPNGVYRWQGAGSARPRNRYQSPSFGTRSPPPTIKLSPKTDIKRRRVGEDTTDNSASQTVPFPAVSPQKPANVSTSTPAPSQTRPSIFPPANSTDAAPNGASSSKTNGTTAPRLRTSGLPTKPTAPSVPSPLRQTWGQSDSPPHTPASRPNSTPTKAANFMTELIKDVTPPKRPDVSNPYQTASPVKPPAKKPVVKKPRASAKSPAPPPALATTPEPSPQAIIEATLPKVHRYFYYVIIECL</sequence>
<feature type="compositionally biased region" description="Polar residues" evidence="1">
    <location>
        <begin position="195"/>
        <end position="236"/>
    </location>
</feature>
<protein>
    <submittedName>
        <fullName evidence="2">Uncharacterized protein</fullName>
    </submittedName>
</protein>
<organism evidence="2 3">
    <name type="scientific">Piloderma croceum (strain F 1598)</name>
    <dbReference type="NCBI Taxonomy" id="765440"/>
    <lineage>
        <taxon>Eukaryota</taxon>
        <taxon>Fungi</taxon>
        <taxon>Dikarya</taxon>
        <taxon>Basidiomycota</taxon>
        <taxon>Agaricomycotina</taxon>
        <taxon>Agaricomycetes</taxon>
        <taxon>Agaricomycetidae</taxon>
        <taxon>Atheliales</taxon>
        <taxon>Atheliaceae</taxon>
        <taxon>Piloderma</taxon>
    </lineage>
</organism>
<accession>A0A0C3FER7</accession>
<reference evidence="3" key="2">
    <citation type="submission" date="2015-01" db="EMBL/GenBank/DDBJ databases">
        <title>Evolutionary Origins and Diversification of the Mycorrhizal Mutualists.</title>
        <authorList>
            <consortium name="DOE Joint Genome Institute"/>
            <consortium name="Mycorrhizal Genomics Consortium"/>
            <person name="Kohler A."/>
            <person name="Kuo A."/>
            <person name="Nagy L.G."/>
            <person name="Floudas D."/>
            <person name="Copeland A."/>
            <person name="Barry K.W."/>
            <person name="Cichocki N."/>
            <person name="Veneault-Fourrey C."/>
            <person name="LaButti K."/>
            <person name="Lindquist E.A."/>
            <person name="Lipzen A."/>
            <person name="Lundell T."/>
            <person name="Morin E."/>
            <person name="Murat C."/>
            <person name="Riley R."/>
            <person name="Ohm R."/>
            <person name="Sun H."/>
            <person name="Tunlid A."/>
            <person name="Henrissat B."/>
            <person name="Grigoriev I.V."/>
            <person name="Hibbett D.S."/>
            <person name="Martin F."/>
        </authorList>
    </citation>
    <scope>NUCLEOTIDE SEQUENCE [LARGE SCALE GENOMIC DNA]</scope>
    <source>
        <strain evidence="3">F 1598</strain>
    </source>
</reference>
<dbReference type="HOGENOM" id="CLU_752491_0_0_1"/>
<reference evidence="2 3" key="1">
    <citation type="submission" date="2014-04" db="EMBL/GenBank/DDBJ databases">
        <authorList>
            <consortium name="DOE Joint Genome Institute"/>
            <person name="Kuo A."/>
            <person name="Tarkka M."/>
            <person name="Buscot F."/>
            <person name="Kohler A."/>
            <person name="Nagy L.G."/>
            <person name="Floudas D."/>
            <person name="Copeland A."/>
            <person name="Barry K.W."/>
            <person name="Cichocki N."/>
            <person name="Veneault-Fourrey C."/>
            <person name="LaButti K."/>
            <person name="Lindquist E.A."/>
            <person name="Lipzen A."/>
            <person name="Lundell T."/>
            <person name="Morin E."/>
            <person name="Murat C."/>
            <person name="Sun H."/>
            <person name="Tunlid A."/>
            <person name="Henrissat B."/>
            <person name="Grigoriev I.V."/>
            <person name="Hibbett D.S."/>
            <person name="Martin F."/>
            <person name="Nordberg H.P."/>
            <person name="Cantor M.N."/>
            <person name="Hua S.X."/>
        </authorList>
    </citation>
    <scope>NUCLEOTIDE SEQUENCE [LARGE SCALE GENOMIC DNA]</scope>
    <source>
        <strain evidence="2 3">F 1598</strain>
    </source>
</reference>
<gene>
    <name evidence="2" type="ORF">PILCRDRAFT_447102</name>
</gene>
<dbReference type="OrthoDB" id="79830at2759"/>